<feature type="transmembrane region" description="Helical" evidence="1">
    <location>
        <begin position="1079"/>
        <end position="1101"/>
    </location>
</feature>
<reference evidence="3" key="1">
    <citation type="submission" date="2021-09" db="EMBL/GenBank/DDBJ databases">
        <authorList>
            <consortium name="AG Swart"/>
            <person name="Singh M."/>
            <person name="Singh A."/>
            <person name="Seah K."/>
            <person name="Emmerich C."/>
        </authorList>
    </citation>
    <scope>NUCLEOTIDE SEQUENCE</scope>
    <source>
        <strain evidence="3">ATCC30299</strain>
    </source>
</reference>
<feature type="transmembrane region" description="Helical" evidence="1">
    <location>
        <begin position="54"/>
        <end position="74"/>
    </location>
</feature>
<accession>A0AAU9KCC4</accession>
<comment type="caution">
    <text evidence="3">The sequence shown here is derived from an EMBL/GenBank/DDBJ whole genome shotgun (WGS) entry which is preliminary data.</text>
</comment>
<dbReference type="Proteomes" id="UP001162131">
    <property type="component" value="Unassembled WGS sequence"/>
</dbReference>
<dbReference type="InterPro" id="IPR052994">
    <property type="entry name" value="Tiny_macrocysts_regulators"/>
</dbReference>
<feature type="transmembrane region" description="Helical" evidence="1">
    <location>
        <begin position="193"/>
        <end position="218"/>
    </location>
</feature>
<evidence type="ECO:0000313" key="3">
    <source>
        <dbReference type="EMBL" id="CAG9334931.1"/>
    </source>
</evidence>
<name>A0AAU9KCC4_9CILI</name>
<dbReference type="PANTHER" id="PTHR31600">
    <property type="entry name" value="TINY MACROCYSTS PROTEIN B-RELATED"/>
    <property type="match status" value="1"/>
</dbReference>
<organism evidence="3 4">
    <name type="scientific">Blepharisma stoltei</name>
    <dbReference type="NCBI Taxonomy" id="1481888"/>
    <lineage>
        <taxon>Eukaryota</taxon>
        <taxon>Sar</taxon>
        <taxon>Alveolata</taxon>
        <taxon>Ciliophora</taxon>
        <taxon>Postciliodesmatophora</taxon>
        <taxon>Heterotrichea</taxon>
        <taxon>Heterotrichida</taxon>
        <taxon>Blepharismidae</taxon>
        <taxon>Blepharisma</taxon>
    </lineage>
</organism>
<feature type="transmembrane region" description="Helical" evidence="1">
    <location>
        <begin position="264"/>
        <end position="284"/>
    </location>
</feature>
<gene>
    <name evidence="3" type="ORF">BSTOLATCC_MIC62515</name>
</gene>
<keyword evidence="1" id="KW-0812">Transmembrane</keyword>
<feature type="transmembrane region" description="Helical" evidence="1">
    <location>
        <begin position="109"/>
        <end position="131"/>
    </location>
</feature>
<feature type="domain" description="TmcB/TmcC TPR repeats" evidence="2">
    <location>
        <begin position="447"/>
        <end position="552"/>
    </location>
</feature>
<dbReference type="EMBL" id="CAJZBQ010000060">
    <property type="protein sequence ID" value="CAG9334931.1"/>
    <property type="molecule type" value="Genomic_DNA"/>
</dbReference>
<feature type="transmembrane region" description="Helical" evidence="1">
    <location>
        <begin position="887"/>
        <end position="908"/>
    </location>
</feature>
<proteinExistence type="predicted"/>
<feature type="transmembrane region" description="Helical" evidence="1">
    <location>
        <begin position="152"/>
        <end position="173"/>
    </location>
</feature>
<keyword evidence="4" id="KW-1185">Reference proteome</keyword>
<dbReference type="PANTHER" id="PTHR31600:SF2">
    <property type="entry name" value="GAMETE ENRICHED GENE 10 PROTEIN-RELATED"/>
    <property type="match status" value="1"/>
</dbReference>
<feature type="transmembrane region" description="Helical" evidence="1">
    <location>
        <begin position="1343"/>
        <end position="1368"/>
    </location>
</feature>
<feature type="transmembrane region" description="Helical" evidence="1">
    <location>
        <begin position="1168"/>
        <end position="1187"/>
    </location>
</feature>
<protein>
    <recommendedName>
        <fullName evidence="2">TmcB/TmcC TPR repeats domain-containing protein</fullName>
    </recommendedName>
</protein>
<dbReference type="Pfam" id="PF25474">
    <property type="entry name" value="TPR_TmcB"/>
    <property type="match status" value="1"/>
</dbReference>
<evidence type="ECO:0000313" key="4">
    <source>
        <dbReference type="Proteomes" id="UP001162131"/>
    </source>
</evidence>
<dbReference type="InterPro" id="IPR057352">
    <property type="entry name" value="TPR_TmcB/C"/>
</dbReference>
<feature type="transmembrane region" description="Helical" evidence="1">
    <location>
        <begin position="318"/>
        <end position="337"/>
    </location>
</feature>
<sequence length="1397" mass="162292">MPIKTKDSLLDEDDILGYIASKSAYAELRYRILVYFEKIFQEKYNHRLKLKNQLFLEISINVIITIQMITFAWYPNMNMSGWDSYSQFWNLIGYISPDSLFADLGIYEVSFYTVVSAIGYCLLCLLLIAVLGCLNQKIPWILIVIPRKILMILNTVMFIPSVSILSIIFKYSAFDYTDCIEYSSISDPSKLNFGPVGALIALIFLIFLLFIILFSEIFTSDIRHSSYQKNIRARSNSKIDIHIILFCYIECILYVFFGGDHIKYFETILMIFSTAILWETLHFLPYFNLAGNSIQACKMFIISCTLLFFLIGETMDNGSLIVLFELFVLPPLTILIIKKVKNNFLALSQHDKMPNDQYKFEQIVRHLLVNKQLEDKISVIKLFTNCYKKSFERDKMLIIWETNYCLHILKDERLARIKLAKAADAKSSFEGDIHAMRLSNRILESNSSSLSEVHYLSYLQDLSKVKHMDEEACILLIDLWTEINMRIPSTQKLVKLVYRIHDLITNIKTLYSMLSSKHKQTEVYDLYSSFLENILRDVEQSEMINRKKTAFRNSLDLLVEENKKLNMFGERNGIILISANSESFGTIAYMNQNAGDILKIPFEAGIGVPLSYFIPKPFDHNHDQFMKEFYNSCTTTEVTTHFNLFLQSQQGFLVECKFMIRLTAVENRAYILASFRRRNSKREIALISDKGVIYNHSERFPFYIGQNNYFLRNKHLSDIIPNFDISTMDVCSPLIVSSEDIQILLVHLVRKFRSTEIHILAVIYDEKEISLWKEGHETEQIEFFRNAYFKEMKAEESKTYEGDVSVSELMHSKDRVKFISLNSSAINLGDETSHTQIIYETTMEESKAVTNSKSQSTLNYNGNTTSNNNSKRFAYNILSNSEKKLKIFTWILFLSIAAVIGINIGIVICMYNNIAQTTTANSFNDLGTLLCSLGSLVNKAIELNIDLAKNSESFESDLSSFNSTINVLIGVENSILNDIDNLHYCSSSEIILDPKIPIWDINDEDLITYQNLYDAIQRYINNCINFLESLKKSEIEMDSLSFILFNGLGYLYDYIKISTESWVQCESDRIESIVTNITVLLNAAIVILVVFQGFLISYIAYINKGMNSYWNFIKLSSQASYLELKRALLERLSTVHGLDYEKDHSSTKKADSKSEILPHVYWRYTRKLLVFFIISTSYYFLIEFHLYKDCSNYAKNRPKLLHNFIIRESSILRINIASYSELESLMLHYFHNINIKNQSRLMEDEIKMYKESLNDLRNDKYLDLISDQLKERLFEKIDTDVDLLKYGLSSSSFTTSYQSLYFFNSSEVSIIKQNIWEIENELIYEFNLADEDSKSIINYQLNIIIYVTEGYSSLLIILYLFYYVPFLYKEKKLLKKLKILPMIIPSSKINSKEETEF</sequence>
<evidence type="ECO:0000259" key="2">
    <source>
        <dbReference type="Pfam" id="PF25474"/>
    </source>
</evidence>
<feature type="transmembrane region" description="Helical" evidence="1">
    <location>
        <begin position="239"/>
        <end position="258"/>
    </location>
</feature>
<evidence type="ECO:0000256" key="1">
    <source>
        <dbReference type="SAM" id="Phobius"/>
    </source>
</evidence>
<keyword evidence="1" id="KW-1133">Transmembrane helix</keyword>
<keyword evidence="1" id="KW-0472">Membrane</keyword>